<comment type="caution">
    <text evidence="1">The sequence shown here is derived from an EMBL/GenBank/DDBJ whole genome shotgun (WGS) entry which is preliminary data.</text>
</comment>
<proteinExistence type="predicted"/>
<name>A0A3D9UV07_9MICO</name>
<dbReference type="PANTHER" id="PTHR41913:SF1">
    <property type="entry name" value="DUF1684 DOMAIN-CONTAINING PROTEIN"/>
    <property type="match status" value="1"/>
</dbReference>
<dbReference type="Proteomes" id="UP000256253">
    <property type="component" value="Unassembled WGS sequence"/>
</dbReference>
<dbReference type="Pfam" id="PF07920">
    <property type="entry name" value="DUF1684"/>
    <property type="match status" value="1"/>
</dbReference>
<keyword evidence="2" id="KW-1185">Reference proteome</keyword>
<reference evidence="1 2" key="1">
    <citation type="submission" date="2018-08" db="EMBL/GenBank/DDBJ databases">
        <title>Sequencing the genomes of 1000 actinobacteria strains.</title>
        <authorList>
            <person name="Klenk H.-P."/>
        </authorList>
    </citation>
    <scope>NUCLEOTIDE SEQUENCE [LARGE SCALE GENOMIC DNA]</scope>
    <source>
        <strain evidence="1 2">DSM 22967</strain>
    </source>
</reference>
<dbReference type="OrthoDB" id="5493262at2"/>
<accession>A0A3D9UV07</accession>
<dbReference type="RefSeq" id="WP_115923579.1">
    <property type="nucleotide sequence ID" value="NZ_QTUA01000001.1"/>
</dbReference>
<evidence type="ECO:0000313" key="1">
    <source>
        <dbReference type="EMBL" id="REF31790.1"/>
    </source>
</evidence>
<sequence>MSTFIQDWTDWHAGHEANLAAPHGFLAVTSLNFLGPEPTRFPDAPGVWRSTAAGVSVDLDPDERLELDDRPITGHHDFGVLPERGGVTVRSGDVALEVAKRGGFDILRPRHPDNALRTSFTGTSTFEPTPEWVVTGYYSPFVKPRPTTVGAAVEGLEHVYDAVGEITFEIAGRRLSLTAFPGHRDGDLLVLFSDETAGVTTHPAVRSIAVPAPDGGEVVLDFNRAVNLPCAYTPHATCPYPPLENRLPIAVTAGERLPESDHLARAAG</sequence>
<evidence type="ECO:0000313" key="2">
    <source>
        <dbReference type="Proteomes" id="UP000256253"/>
    </source>
</evidence>
<dbReference type="PANTHER" id="PTHR41913">
    <property type="entry name" value="DUF1684 DOMAIN-CONTAINING PROTEIN"/>
    <property type="match status" value="1"/>
</dbReference>
<dbReference type="AlphaFoldDB" id="A0A3D9UV07"/>
<protein>
    <recommendedName>
        <fullName evidence="3">DUF1684 domain-containing protein</fullName>
    </recommendedName>
</protein>
<gene>
    <name evidence="1" type="ORF">DFJ65_2871</name>
</gene>
<organism evidence="1 2">
    <name type="scientific">Calidifontibacter indicus</name>
    <dbReference type="NCBI Taxonomy" id="419650"/>
    <lineage>
        <taxon>Bacteria</taxon>
        <taxon>Bacillati</taxon>
        <taxon>Actinomycetota</taxon>
        <taxon>Actinomycetes</taxon>
        <taxon>Micrococcales</taxon>
        <taxon>Dermacoccaceae</taxon>
        <taxon>Calidifontibacter</taxon>
    </lineage>
</organism>
<dbReference type="EMBL" id="QTUA01000001">
    <property type="protein sequence ID" value="REF31790.1"/>
    <property type="molecule type" value="Genomic_DNA"/>
</dbReference>
<evidence type="ECO:0008006" key="3">
    <source>
        <dbReference type="Google" id="ProtNLM"/>
    </source>
</evidence>
<dbReference type="InterPro" id="IPR012467">
    <property type="entry name" value="DUF1684"/>
</dbReference>